<evidence type="ECO:0000256" key="1">
    <source>
        <dbReference type="SAM" id="MobiDB-lite"/>
    </source>
</evidence>
<dbReference type="Gene3D" id="3.60.10.10">
    <property type="entry name" value="Endonuclease/exonuclease/phosphatase"/>
    <property type="match status" value="1"/>
</dbReference>
<keyword evidence="3" id="KW-0548">Nucleotidyltransferase</keyword>
<keyword evidence="4" id="KW-1185">Reference proteome</keyword>
<proteinExistence type="predicted"/>
<name>A0AAV4NEN1_9ARAC</name>
<dbReference type="SUPFAM" id="SSF56219">
    <property type="entry name" value="DNase I-like"/>
    <property type="match status" value="1"/>
</dbReference>
<evidence type="ECO:0000313" key="4">
    <source>
        <dbReference type="Proteomes" id="UP001054837"/>
    </source>
</evidence>
<dbReference type="GO" id="GO:0003964">
    <property type="term" value="F:RNA-directed DNA polymerase activity"/>
    <property type="evidence" value="ECO:0007669"/>
    <property type="project" value="UniProtKB-KW"/>
</dbReference>
<accession>A0AAV4NEN1</accession>
<dbReference type="EMBL" id="BPLQ01001495">
    <property type="protein sequence ID" value="GIX82265.1"/>
    <property type="molecule type" value="Genomic_DNA"/>
</dbReference>
<dbReference type="InterPro" id="IPR005135">
    <property type="entry name" value="Endo/exonuclease/phosphatase"/>
</dbReference>
<keyword evidence="3" id="KW-0808">Transferase</keyword>
<feature type="region of interest" description="Disordered" evidence="1">
    <location>
        <begin position="136"/>
        <end position="162"/>
    </location>
</feature>
<feature type="region of interest" description="Disordered" evidence="1">
    <location>
        <begin position="460"/>
        <end position="484"/>
    </location>
</feature>
<dbReference type="PANTHER" id="PTHR33273:SF4">
    <property type="entry name" value="ENDONUCLEASE_EXONUCLEASE_PHOSPHATASE DOMAIN-CONTAINING PROTEIN"/>
    <property type="match status" value="1"/>
</dbReference>
<dbReference type="Proteomes" id="UP001054837">
    <property type="component" value="Unassembled WGS sequence"/>
</dbReference>
<evidence type="ECO:0000313" key="3">
    <source>
        <dbReference type="EMBL" id="GIX82265.1"/>
    </source>
</evidence>
<dbReference type="PANTHER" id="PTHR33273">
    <property type="entry name" value="DOMAIN-CONTAINING PROTEIN, PUTATIVE-RELATED"/>
    <property type="match status" value="1"/>
</dbReference>
<feature type="compositionally biased region" description="Basic and acidic residues" evidence="1">
    <location>
        <begin position="143"/>
        <end position="152"/>
    </location>
</feature>
<dbReference type="AlphaFoldDB" id="A0AAV4NEN1"/>
<protein>
    <submittedName>
        <fullName evidence="3">RNA-directed DNA polymerase from mobile element jockey</fullName>
    </submittedName>
</protein>
<feature type="compositionally biased region" description="Basic and acidic residues" evidence="1">
    <location>
        <begin position="467"/>
        <end position="484"/>
    </location>
</feature>
<sequence length="484" mass="54549">MSGGDLESDMYVDVYDESGSTDSSAPTEQSDVNNAVLKCTMIKQMDFEIGTYSLRARYLNDLFAHDQKFFPGLEYSSDQKKYKEELLEYEGILAKLKLKRDELGQCPISDCQIHRTSMAQPLPESPNRNAAVNQINKSAKTRPAIDDNYERPSKRHSARATTATNSFQLTTQNKFDNIPETVEEPTPPEIKIQPIMLAMTSNYNIALQNINKNFPGTNNETHLQPQDNFFLPNFHGYRNDRINPLQSKAVGGTAIFIKNHLPYHHVPTPPLQHIEASIISLNLPNPDPIIIASIYVPVNSDPHLFTIDLEAIMQLGANVIMCGDYNAHHMQWKCNNNNARGLQLLKFAIKTDLDIIAPNSPTRYGHNSTSTIDLAVIKNFLFPYQISSIAELSSDHNPVELTFNFDYLIPTENSNIFTNWTLFTKFLTSIHAKPLPTISSTFTMDEEINKFTNDLLTARQNASKPATNDKKTLDSPQHKEIVTS</sequence>
<dbReference type="Pfam" id="PF14529">
    <property type="entry name" value="Exo_endo_phos_2"/>
    <property type="match status" value="1"/>
</dbReference>
<reference evidence="3 4" key="1">
    <citation type="submission" date="2021-06" db="EMBL/GenBank/DDBJ databases">
        <title>Caerostris darwini draft genome.</title>
        <authorList>
            <person name="Kono N."/>
            <person name="Arakawa K."/>
        </authorList>
    </citation>
    <scope>NUCLEOTIDE SEQUENCE [LARGE SCALE GENOMIC DNA]</scope>
</reference>
<keyword evidence="3" id="KW-0695">RNA-directed DNA polymerase</keyword>
<dbReference type="InterPro" id="IPR036691">
    <property type="entry name" value="Endo/exonu/phosph_ase_sf"/>
</dbReference>
<evidence type="ECO:0000259" key="2">
    <source>
        <dbReference type="Pfam" id="PF14529"/>
    </source>
</evidence>
<feature type="domain" description="Endonuclease/exonuclease/phosphatase" evidence="2">
    <location>
        <begin position="289"/>
        <end position="399"/>
    </location>
</feature>
<gene>
    <name evidence="3" type="primary">jockeypol_299</name>
    <name evidence="3" type="ORF">CDAR_17571</name>
</gene>
<organism evidence="3 4">
    <name type="scientific">Caerostris darwini</name>
    <dbReference type="NCBI Taxonomy" id="1538125"/>
    <lineage>
        <taxon>Eukaryota</taxon>
        <taxon>Metazoa</taxon>
        <taxon>Ecdysozoa</taxon>
        <taxon>Arthropoda</taxon>
        <taxon>Chelicerata</taxon>
        <taxon>Arachnida</taxon>
        <taxon>Araneae</taxon>
        <taxon>Araneomorphae</taxon>
        <taxon>Entelegynae</taxon>
        <taxon>Araneoidea</taxon>
        <taxon>Araneidae</taxon>
        <taxon>Caerostris</taxon>
    </lineage>
</organism>
<comment type="caution">
    <text evidence="3">The sequence shown here is derived from an EMBL/GenBank/DDBJ whole genome shotgun (WGS) entry which is preliminary data.</text>
</comment>